<evidence type="ECO:0000256" key="10">
    <source>
        <dbReference type="SAM" id="Phobius"/>
    </source>
</evidence>
<reference evidence="14" key="1">
    <citation type="submission" date="2018-07" db="EMBL/GenBank/DDBJ databases">
        <authorList>
            <person name="Peiro R."/>
            <person name="Begona"/>
            <person name="Cbmso G."/>
            <person name="Lopez M."/>
            <person name="Gonzalez S."/>
        </authorList>
    </citation>
    <scope>NUCLEOTIDE SEQUENCE [LARGE SCALE GENOMIC DNA]</scope>
</reference>
<keyword evidence="5 10" id="KW-1133">Transmembrane helix</keyword>
<dbReference type="FunFam" id="1.10.287.950:FF:000001">
    <property type="entry name" value="Methyl-accepting chemotaxis sensory transducer"/>
    <property type="match status" value="1"/>
</dbReference>
<evidence type="ECO:0000256" key="1">
    <source>
        <dbReference type="ARBA" id="ARBA00004651"/>
    </source>
</evidence>
<dbReference type="PANTHER" id="PTHR43531">
    <property type="entry name" value="PROTEIN ICFG"/>
    <property type="match status" value="1"/>
</dbReference>
<evidence type="ECO:0000259" key="11">
    <source>
        <dbReference type="PROSITE" id="PS50111"/>
    </source>
</evidence>
<dbReference type="Pfam" id="PF17202">
    <property type="entry name" value="sCache_3_3"/>
    <property type="match status" value="1"/>
</dbReference>
<dbReference type="EMBL" id="UEYP01000006">
    <property type="protein sequence ID" value="SSC68087.1"/>
    <property type="molecule type" value="Genomic_DNA"/>
</dbReference>
<dbReference type="Pfam" id="PF00015">
    <property type="entry name" value="MCPsignal"/>
    <property type="match status" value="1"/>
</dbReference>
<dbReference type="SUPFAM" id="SSF58104">
    <property type="entry name" value="Methyl-accepting chemotaxis protein (MCP) signaling domain"/>
    <property type="match status" value="1"/>
</dbReference>
<dbReference type="InterPro" id="IPR003660">
    <property type="entry name" value="HAMP_dom"/>
</dbReference>
<dbReference type="CDD" id="cd11386">
    <property type="entry name" value="MCP_signal"/>
    <property type="match status" value="1"/>
</dbReference>
<proteinExistence type="inferred from homology"/>
<keyword evidence="2" id="KW-1003">Cell membrane</keyword>
<evidence type="ECO:0000256" key="3">
    <source>
        <dbReference type="ARBA" id="ARBA00022500"/>
    </source>
</evidence>
<dbReference type="GO" id="GO:0004888">
    <property type="term" value="F:transmembrane signaling receptor activity"/>
    <property type="evidence" value="ECO:0007669"/>
    <property type="project" value="InterPro"/>
</dbReference>
<evidence type="ECO:0000256" key="8">
    <source>
        <dbReference type="PROSITE-ProRule" id="PRU00284"/>
    </source>
</evidence>
<keyword evidence="9" id="KW-0175">Coiled coil</keyword>
<dbReference type="PROSITE" id="PS50111">
    <property type="entry name" value="CHEMOTAXIS_TRANSDUC_2"/>
    <property type="match status" value="1"/>
</dbReference>
<evidence type="ECO:0000259" key="12">
    <source>
        <dbReference type="PROSITE" id="PS50885"/>
    </source>
</evidence>
<feature type="transmembrane region" description="Helical" evidence="10">
    <location>
        <begin position="44"/>
        <end position="62"/>
    </location>
</feature>
<dbReference type="PANTHER" id="PTHR43531:SF11">
    <property type="entry name" value="METHYL-ACCEPTING CHEMOTAXIS PROTEIN 3"/>
    <property type="match status" value="1"/>
</dbReference>
<evidence type="ECO:0000313" key="14">
    <source>
        <dbReference type="Proteomes" id="UP000254764"/>
    </source>
</evidence>
<feature type="coiled-coil region" evidence="9">
    <location>
        <begin position="269"/>
        <end position="296"/>
    </location>
</feature>
<dbReference type="GO" id="GO:0007165">
    <property type="term" value="P:signal transduction"/>
    <property type="evidence" value="ECO:0007669"/>
    <property type="project" value="UniProtKB-KW"/>
</dbReference>
<keyword evidence="4 10" id="KW-0812">Transmembrane</keyword>
<gene>
    <name evidence="13" type="ORF">RHIZ70_3795</name>
</gene>
<protein>
    <recommendedName>
        <fullName evidence="15">Methyl-accepting transducer domain-containing protein</fullName>
    </recommendedName>
</protein>
<dbReference type="GO" id="GO:0005886">
    <property type="term" value="C:plasma membrane"/>
    <property type="evidence" value="ECO:0007669"/>
    <property type="project" value="UniProtKB-SubCell"/>
</dbReference>
<sequence length="614" mass="64467">MKGRGAISLSAIASTLLLAGATCLGIVLWTLVPALGARLGMTAFAGRAGAIAAILLTAAALVPTSRRLAGAGGTSLDGMAKTLTETASRATNMEMLALAQQSLDNNLQILEAELRLRGEPQVRDGALYYGDTRINDDTAIVDAVRDKAGGTATIFLGDLRIATNVTKPDGSRATGTRLTAESVIDTVLHQGKAFRGEAEILGEAYYTIYEPVLSDGRVVGILYVGLRKAEFAARHGEGAGDTGVGDPAAAIARALSALDRSARTQEEMARAAIVQRQEAEDLRRQHEARRQAQAAEQRRVVGDLSAALEHLAQGDLTRPIAAPFPPDYESLRLNYNSALHRLHDAIAEISSGVDSLREGSNGISSTADQLAHRTEQQAASLEETAAALNEITATVQATSAGASKAREAVENTHADVERSGRTMSQAVSAMERIEASARQMEQIIGVIDEIAFQTNLLALNAGVEAARAGESGRGFAVVAQEVRALAQRAADAAREIRQLISGSNEQVALGASLVNQTGEALSKVVGQVGEIARLISEIASSAVEQANGLEEVNGAVNQMDQFTQQNAVMVEESNAASHAIRMEADRLSGKVAVFKVDLPPSSSKSTVAARAMIR</sequence>
<dbReference type="InterPro" id="IPR033463">
    <property type="entry name" value="sCache_3"/>
</dbReference>
<feature type="domain" description="HAMP" evidence="12">
    <location>
        <begin position="295"/>
        <end position="347"/>
    </location>
</feature>
<evidence type="ECO:0008006" key="15">
    <source>
        <dbReference type="Google" id="ProtNLM"/>
    </source>
</evidence>
<accession>A0A376AK91</accession>
<dbReference type="InterPro" id="IPR004090">
    <property type="entry name" value="Chemotax_Me-accpt_rcpt"/>
</dbReference>
<dbReference type="GO" id="GO:0006935">
    <property type="term" value="P:chemotaxis"/>
    <property type="evidence" value="ECO:0007669"/>
    <property type="project" value="UniProtKB-KW"/>
</dbReference>
<dbReference type="Gene3D" id="1.10.287.950">
    <property type="entry name" value="Methyl-accepting chemotaxis protein"/>
    <property type="match status" value="1"/>
</dbReference>
<dbReference type="SMART" id="SM00283">
    <property type="entry name" value="MA"/>
    <property type="match status" value="1"/>
</dbReference>
<keyword evidence="6 10" id="KW-0472">Membrane</keyword>
<name>A0A376AK91_9HYPH</name>
<comment type="subcellular location">
    <subcellularLocation>
        <location evidence="1">Cell membrane</location>
        <topology evidence="1">Multi-pass membrane protein</topology>
    </subcellularLocation>
</comment>
<dbReference type="STRING" id="1336235.GCA_000518785_01367"/>
<organism evidence="13 14">
    <name type="scientific">Ciceribacter selenitireducens ATCC BAA-1503</name>
    <dbReference type="NCBI Taxonomy" id="1336235"/>
    <lineage>
        <taxon>Bacteria</taxon>
        <taxon>Pseudomonadati</taxon>
        <taxon>Pseudomonadota</taxon>
        <taxon>Alphaproteobacteria</taxon>
        <taxon>Hyphomicrobiales</taxon>
        <taxon>Rhizobiaceae</taxon>
        <taxon>Ciceribacter</taxon>
    </lineage>
</organism>
<dbReference type="SUPFAM" id="SSF103190">
    <property type="entry name" value="Sensory domain-like"/>
    <property type="match status" value="1"/>
</dbReference>
<evidence type="ECO:0000256" key="5">
    <source>
        <dbReference type="ARBA" id="ARBA00022989"/>
    </source>
</evidence>
<dbReference type="PRINTS" id="PR00260">
    <property type="entry name" value="CHEMTRNSDUCR"/>
</dbReference>
<evidence type="ECO:0000256" key="9">
    <source>
        <dbReference type="SAM" id="Coils"/>
    </source>
</evidence>
<dbReference type="InterPro" id="IPR004089">
    <property type="entry name" value="MCPsignal_dom"/>
</dbReference>
<comment type="similarity">
    <text evidence="7">Belongs to the methyl-accepting chemotaxis (MCP) protein family.</text>
</comment>
<dbReference type="InterPro" id="IPR051310">
    <property type="entry name" value="MCP_chemotaxis"/>
</dbReference>
<evidence type="ECO:0000313" key="13">
    <source>
        <dbReference type="EMBL" id="SSC68087.1"/>
    </source>
</evidence>
<dbReference type="PROSITE" id="PS50885">
    <property type="entry name" value="HAMP"/>
    <property type="match status" value="1"/>
</dbReference>
<evidence type="ECO:0000256" key="2">
    <source>
        <dbReference type="ARBA" id="ARBA00022475"/>
    </source>
</evidence>
<keyword evidence="8" id="KW-0807">Transducer</keyword>
<keyword evidence="3" id="KW-0145">Chemotaxis</keyword>
<feature type="domain" description="Methyl-accepting transducer" evidence="11">
    <location>
        <begin position="352"/>
        <end position="581"/>
    </location>
</feature>
<dbReference type="Proteomes" id="UP000254764">
    <property type="component" value="Unassembled WGS sequence"/>
</dbReference>
<evidence type="ECO:0000256" key="6">
    <source>
        <dbReference type="ARBA" id="ARBA00023136"/>
    </source>
</evidence>
<feature type="transmembrane region" description="Helical" evidence="10">
    <location>
        <begin position="7"/>
        <end position="32"/>
    </location>
</feature>
<dbReference type="AlphaFoldDB" id="A0A376AK91"/>
<evidence type="ECO:0000256" key="4">
    <source>
        <dbReference type="ARBA" id="ARBA00022692"/>
    </source>
</evidence>
<dbReference type="InterPro" id="IPR029151">
    <property type="entry name" value="Sensor-like_sf"/>
</dbReference>
<keyword evidence="14" id="KW-1185">Reference proteome</keyword>
<evidence type="ECO:0000256" key="7">
    <source>
        <dbReference type="ARBA" id="ARBA00029447"/>
    </source>
</evidence>